<dbReference type="Gene3D" id="4.10.280.10">
    <property type="entry name" value="Helix-loop-helix DNA-binding domain"/>
    <property type="match status" value="1"/>
</dbReference>
<dbReference type="PANTHER" id="PTHR15741">
    <property type="entry name" value="BASIC HELIX-LOOP-HELIX ZIP TRANSCRIPTION FACTOR"/>
    <property type="match status" value="1"/>
</dbReference>
<feature type="region of interest" description="Disordered" evidence="7">
    <location>
        <begin position="289"/>
        <end position="314"/>
    </location>
</feature>
<dbReference type="InterPro" id="IPR052207">
    <property type="entry name" value="Max-like/E-box_TFs"/>
</dbReference>
<keyword evidence="2" id="KW-0805">Transcription regulation</keyword>
<feature type="coiled-coil region" evidence="6">
    <location>
        <begin position="181"/>
        <end position="222"/>
    </location>
</feature>
<keyword evidence="10" id="KW-1185">Reference proteome</keyword>
<dbReference type="GO" id="GO:0005634">
    <property type="term" value="C:nucleus"/>
    <property type="evidence" value="ECO:0007669"/>
    <property type="project" value="UniProtKB-SubCell"/>
</dbReference>
<comment type="caution">
    <text evidence="9">The sequence shown here is derived from an EMBL/GenBank/DDBJ whole genome shotgun (WGS) entry which is preliminary data.</text>
</comment>
<gene>
    <name evidence="9" type="ORF">DGAL_LOCUS1985</name>
</gene>
<dbReference type="InterPro" id="IPR011598">
    <property type="entry name" value="bHLH_dom"/>
</dbReference>
<evidence type="ECO:0000256" key="4">
    <source>
        <dbReference type="ARBA" id="ARBA00023163"/>
    </source>
</evidence>
<dbReference type="PROSITE" id="PS50888">
    <property type="entry name" value="BHLH"/>
    <property type="match status" value="1"/>
</dbReference>
<keyword evidence="6" id="KW-0175">Coiled coil</keyword>
<dbReference type="GO" id="GO:0046983">
    <property type="term" value="F:protein dimerization activity"/>
    <property type="evidence" value="ECO:0007669"/>
    <property type="project" value="InterPro"/>
</dbReference>
<comment type="subcellular location">
    <subcellularLocation>
        <location evidence="1">Nucleus</location>
    </subcellularLocation>
</comment>
<sequence length="559" mass="61622">MFNKAGDKRRLDDLRHDEEVIGSLCSLGDSSPQESMEGGWVDEKRVRREIANSNERRRMQSINSGFQSLRTLLPQSEGEKLSKAAILQQTTEYIYQLEQEKTRLVAQNCHLKRLLGPLKSKDLTESTEIPLSPENMSEVTVGGEDVLLSGVSTKKKIQEPTPLEKEKRKGMLSGEAYSRAVDRLRKEVNESKALLESERKLRLKLEEQIHALEAQLQLQIDVPEVDNSEEITAHILGRKPNLPQKIFKTEAHDEDSDLINAARNASGTSNQRWNNNKRSTSIVRRNVVTTAAMSPSLNRRDSTASPSSSNDHNQVQFMNTQSNMMTSLPAHLVLDDRPNSRTGSLLEAAMMAEPKVEVELASRVPSPALSLSMAGGPASPASSLPLSSLPVLSFQLPPHLAHLSHLAHGDGSSSPIVLQHAGEEVTFVDIDAPFSDSKSYLAATSRQNLETIVEAIRHLEGDHLFNDDASGSRKGQLVEVEIDTEEIGCSLVVTSAQDELQSDDGMDEQENPLQLTITEEQDVGEMITVSTETEVDNSDNVLDDGEMVHGPNVIIVKRV</sequence>
<dbReference type="Proteomes" id="UP000789390">
    <property type="component" value="Unassembled WGS sequence"/>
</dbReference>
<dbReference type="InterPro" id="IPR036638">
    <property type="entry name" value="HLH_DNA-bd_sf"/>
</dbReference>
<dbReference type="SUPFAM" id="SSF47459">
    <property type="entry name" value="HLH, helix-loop-helix DNA-binding domain"/>
    <property type="match status" value="1"/>
</dbReference>
<evidence type="ECO:0000313" key="9">
    <source>
        <dbReference type="EMBL" id="CAH0099827.1"/>
    </source>
</evidence>
<dbReference type="CDD" id="cd11419">
    <property type="entry name" value="bHLHzip_TFAP4"/>
    <property type="match status" value="1"/>
</dbReference>
<dbReference type="GO" id="GO:0000978">
    <property type="term" value="F:RNA polymerase II cis-regulatory region sequence-specific DNA binding"/>
    <property type="evidence" value="ECO:0007669"/>
    <property type="project" value="TreeGrafter"/>
</dbReference>
<dbReference type="SMART" id="SM00353">
    <property type="entry name" value="HLH"/>
    <property type="match status" value="1"/>
</dbReference>
<keyword evidence="3" id="KW-0238">DNA-binding</keyword>
<evidence type="ECO:0000259" key="8">
    <source>
        <dbReference type="PROSITE" id="PS50888"/>
    </source>
</evidence>
<organism evidence="9 10">
    <name type="scientific">Daphnia galeata</name>
    <dbReference type="NCBI Taxonomy" id="27404"/>
    <lineage>
        <taxon>Eukaryota</taxon>
        <taxon>Metazoa</taxon>
        <taxon>Ecdysozoa</taxon>
        <taxon>Arthropoda</taxon>
        <taxon>Crustacea</taxon>
        <taxon>Branchiopoda</taxon>
        <taxon>Diplostraca</taxon>
        <taxon>Cladocera</taxon>
        <taxon>Anomopoda</taxon>
        <taxon>Daphniidae</taxon>
        <taxon>Daphnia</taxon>
    </lineage>
</organism>
<dbReference type="GO" id="GO:0000981">
    <property type="term" value="F:DNA-binding transcription factor activity, RNA polymerase II-specific"/>
    <property type="evidence" value="ECO:0007669"/>
    <property type="project" value="TreeGrafter"/>
</dbReference>
<dbReference type="AlphaFoldDB" id="A0A8J2RFA8"/>
<evidence type="ECO:0000256" key="5">
    <source>
        <dbReference type="ARBA" id="ARBA00023242"/>
    </source>
</evidence>
<evidence type="ECO:0000256" key="2">
    <source>
        <dbReference type="ARBA" id="ARBA00023015"/>
    </source>
</evidence>
<evidence type="ECO:0000256" key="1">
    <source>
        <dbReference type="ARBA" id="ARBA00004123"/>
    </source>
</evidence>
<dbReference type="EMBL" id="CAKKLH010000025">
    <property type="protein sequence ID" value="CAH0099827.1"/>
    <property type="molecule type" value="Genomic_DNA"/>
</dbReference>
<evidence type="ECO:0000256" key="6">
    <source>
        <dbReference type="SAM" id="Coils"/>
    </source>
</evidence>
<evidence type="ECO:0000256" key="3">
    <source>
        <dbReference type="ARBA" id="ARBA00023125"/>
    </source>
</evidence>
<reference evidence="9" key="1">
    <citation type="submission" date="2021-11" db="EMBL/GenBank/DDBJ databases">
        <authorList>
            <person name="Schell T."/>
        </authorList>
    </citation>
    <scope>NUCLEOTIDE SEQUENCE</scope>
    <source>
        <strain evidence="9">M5</strain>
    </source>
</reference>
<protein>
    <recommendedName>
        <fullName evidence="8">BHLH domain-containing protein</fullName>
    </recommendedName>
</protein>
<name>A0A8J2RFA8_9CRUS</name>
<feature type="domain" description="BHLH" evidence="8">
    <location>
        <begin position="46"/>
        <end position="97"/>
    </location>
</feature>
<dbReference type="FunFam" id="4.10.280.10:FF:000036">
    <property type="entry name" value="Transcription factor AP-4"/>
    <property type="match status" value="1"/>
</dbReference>
<keyword evidence="5" id="KW-0539">Nucleus</keyword>
<dbReference type="Pfam" id="PF00010">
    <property type="entry name" value="HLH"/>
    <property type="match status" value="1"/>
</dbReference>
<accession>A0A8J2RFA8</accession>
<evidence type="ECO:0000313" key="10">
    <source>
        <dbReference type="Proteomes" id="UP000789390"/>
    </source>
</evidence>
<dbReference type="PANTHER" id="PTHR15741:SF27">
    <property type="entry name" value="TRANSCRIPTION FACTOR AP-4"/>
    <property type="match status" value="1"/>
</dbReference>
<keyword evidence="4" id="KW-0804">Transcription</keyword>
<proteinExistence type="predicted"/>
<dbReference type="OrthoDB" id="10029128at2759"/>
<evidence type="ECO:0000256" key="7">
    <source>
        <dbReference type="SAM" id="MobiDB-lite"/>
    </source>
</evidence>